<keyword evidence="1" id="KW-0521">NADP</keyword>
<dbReference type="Gene3D" id="3.40.50.720">
    <property type="entry name" value="NAD(P)-binding Rossmann-like Domain"/>
    <property type="match status" value="1"/>
</dbReference>
<gene>
    <name evidence="2" type="ORF">B0T14DRAFT_564360</name>
</gene>
<dbReference type="PANTHER" id="PTHR42748:SF28">
    <property type="entry name" value="NMRA-LIKE DOMAIN-CONTAINING PROTEIN"/>
    <property type="match status" value="1"/>
</dbReference>
<dbReference type="EMBL" id="JAULSU010000003">
    <property type="protein sequence ID" value="KAK0622951.1"/>
    <property type="molecule type" value="Genomic_DNA"/>
</dbReference>
<reference evidence="2" key="1">
    <citation type="submission" date="2023-06" db="EMBL/GenBank/DDBJ databases">
        <title>Genome-scale phylogeny and comparative genomics of the fungal order Sordariales.</title>
        <authorList>
            <consortium name="Lawrence Berkeley National Laboratory"/>
            <person name="Hensen N."/>
            <person name="Bonometti L."/>
            <person name="Westerberg I."/>
            <person name="Brannstrom I.O."/>
            <person name="Guillou S."/>
            <person name="Cros-Aarteil S."/>
            <person name="Calhoun S."/>
            <person name="Haridas S."/>
            <person name="Kuo A."/>
            <person name="Mondo S."/>
            <person name="Pangilinan J."/>
            <person name="Riley R."/>
            <person name="Labutti K."/>
            <person name="Andreopoulos B."/>
            <person name="Lipzen A."/>
            <person name="Chen C."/>
            <person name="Yanf M."/>
            <person name="Daum C."/>
            <person name="Ng V."/>
            <person name="Clum A."/>
            <person name="Steindorff A."/>
            <person name="Ohm R."/>
            <person name="Martin F."/>
            <person name="Silar P."/>
            <person name="Natvig D."/>
            <person name="Lalanne C."/>
            <person name="Gautier V."/>
            <person name="Ament-Velasquez S.L."/>
            <person name="Kruys A."/>
            <person name="Hutchinson M.I."/>
            <person name="Powell A.J."/>
            <person name="Barry K."/>
            <person name="Miller A.N."/>
            <person name="Grigoriev I.V."/>
            <person name="Debuchy R."/>
            <person name="Gladieux P."/>
            <person name="Thoren M.H."/>
            <person name="Johannesson H."/>
        </authorList>
    </citation>
    <scope>NUCLEOTIDE SEQUENCE</scope>
    <source>
        <strain evidence="2">CBS 606.72</strain>
    </source>
</reference>
<accession>A0AA39WWN1</accession>
<keyword evidence="3" id="KW-1185">Reference proteome</keyword>
<dbReference type="PANTHER" id="PTHR42748">
    <property type="entry name" value="NITROGEN METABOLITE REPRESSION PROTEIN NMRA FAMILY MEMBER"/>
    <property type="match status" value="1"/>
</dbReference>
<dbReference type="AlphaFoldDB" id="A0AA39WWN1"/>
<proteinExistence type="predicted"/>
<comment type="caution">
    <text evidence="2">The sequence shown here is derived from an EMBL/GenBank/DDBJ whole genome shotgun (WGS) entry which is preliminary data.</text>
</comment>
<dbReference type="InterPro" id="IPR036291">
    <property type="entry name" value="NAD(P)-bd_dom_sf"/>
</dbReference>
<dbReference type="Proteomes" id="UP001175000">
    <property type="component" value="Unassembled WGS sequence"/>
</dbReference>
<evidence type="ECO:0000256" key="1">
    <source>
        <dbReference type="ARBA" id="ARBA00022857"/>
    </source>
</evidence>
<protein>
    <recommendedName>
        <fullName evidence="4">NmrA-like domain-containing protein</fullName>
    </recommendedName>
</protein>
<dbReference type="InterPro" id="IPR051164">
    <property type="entry name" value="NmrA-like_oxidored"/>
</dbReference>
<name>A0AA39WWN1_9PEZI</name>
<evidence type="ECO:0008006" key="4">
    <source>
        <dbReference type="Google" id="ProtNLM"/>
    </source>
</evidence>
<evidence type="ECO:0000313" key="2">
    <source>
        <dbReference type="EMBL" id="KAK0622951.1"/>
    </source>
</evidence>
<organism evidence="2 3">
    <name type="scientific">Immersiella caudata</name>
    <dbReference type="NCBI Taxonomy" id="314043"/>
    <lineage>
        <taxon>Eukaryota</taxon>
        <taxon>Fungi</taxon>
        <taxon>Dikarya</taxon>
        <taxon>Ascomycota</taxon>
        <taxon>Pezizomycotina</taxon>
        <taxon>Sordariomycetes</taxon>
        <taxon>Sordariomycetidae</taxon>
        <taxon>Sordariales</taxon>
        <taxon>Lasiosphaeriaceae</taxon>
        <taxon>Immersiella</taxon>
    </lineage>
</organism>
<dbReference type="SUPFAM" id="SSF51735">
    <property type="entry name" value="NAD(P)-binding Rossmann-fold domains"/>
    <property type="match status" value="1"/>
</dbReference>
<evidence type="ECO:0000313" key="3">
    <source>
        <dbReference type="Proteomes" id="UP001175000"/>
    </source>
</evidence>
<sequence length="163" mass="17716">MAEKIIAVTGATGAQGGGVVNVMKKTPGWKIIASDPNAKILLAGDMSVNPGIWTRQVLAAGPKAIGKYANVALERWSFKEMMDKWSEITGKKGRVVQVSEEEWTAFWGPAGRELSWQFRFGELCDPWEAGSEHISAEELGIQEAEVVGFEGTIRSFAQAGLFD</sequence>
<dbReference type="GO" id="GO:0005634">
    <property type="term" value="C:nucleus"/>
    <property type="evidence" value="ECO:0007669"/>
    <property type="project" value="TreeGrafter"/>
</dbReference>